<feature type="domain" description="N-acetyltransferase" evidence="1">
    <location>
        <begin position="47"/>
        <end position="179"/>
    </location>
</feature>
<evidence type="ECO:0000313" key="3">
    <source>
        <dbReference type="Proteomes" id="UP000235347"/>
    </source>
</evidence>
<gene>
    <name evidence="2" type="ORF">C0Z19_08620</name>
</gene>
<organism evidence="2 3">
    <name type="scientific">Trinickia soli</name>
    <dbReference type="NCBI Taxonomy" id="380675"/>
    <lineage>
        <taxon>Bacteria</taxon>
        <taxon>Pseudomonadati</taxon>
        <taxon>Pseudomonadota</taxon>
        <taxon>Betaproteobacteria</taxon>
        <taxon>Burkholderiales</taxon>
        <taxon>Burkholderiaceae</taxon>
        <taxon>Trinickia</taxon>
    </lineage>
</organism>
<evidence type="ECO:0000259" key="1">
    <source>
        <dbReference type="PROSITE" id="PS51186"/>
    </source>
</evidence>
<dbReference type="SUPFAM" id="SSF55729">
    <property type="entry name" value="Acyl-CoA N-acyltransferases (Nat)"/>
    <property type="match status" value="1"/>
</dbReference>
<name>A0A2N7W8A1_9BURK</name>
<dbReference type="Gene3D" id="3.40.630.30">
    <property type="match status" value="1"/>
</dbReference>
<protein>
    <submittedName>
        <fullName evidence="2">N-acetyltransferase</fullName>
    </submittedName>
</protein>
<dbReference type="EMBL" id="PNYB01000006">
    <property type="protein sequence ID" value="PMS25624.1"/>
    <property type="molecule type" value="Genomic_DNA"/>
</dbReference>
<comment type="caution">
    <text evidence="2">The sequence shown here is derived from an EMBL/GenBank/DDBJ whole genome shotgun (WGS) entry which is preliminary data.</text>
</comment>
<dbReference type="InterPro" id="IPR000182">
    <property type="entry name" value="GNAT_dom"/>
</dbReference>
<dbReference type="Pfam" id="PF00583">
    <property type="entry name" value="Acetyltransf_1"/>
    <property type="match status" value="1"/>
</dbReference>
<dbReference type="PROSITE" id="PS51186">
    <property type="entry name" value="GNAT"/>
    <property type="match status" value="1"/>
</dbReference>
<proteinExistence type="predicted"/>
<keyword evidence="2" id="KW-0808">Transferase</keyword>
<accession>A0A2N7W8A1</accession>
<dbReference type="InterPro" id="IPR016181">
    <property type="entry name" value="Acyl_CoA_acyltransferase"/>
</dbReference>
<keyword evidence="3" id="KW-1185">Reference proteome</keyword>
<dbReference type="AlphaFoldDB" id="A0A2N7W8A1"/>
<evidence type="ECO:0000313" key="2">
    <source>
        <dbReference type="EMBL" id="PMS25624.1"/>
    </source>
</evidence>
<dbReference type="Proteomes" id="UP000235347">
    <property type="component" value="Unassembled WGS sequence"/>
</dbReference>
<reference evidence="2 3" key="1">
    <citation type="submission" date="2018-01" db="EMBL/GenBank/DDBJ databases">
        <title>Whole genome analyses suggest that Burkholderia sensu lato contains two further novel genera in the rhizoxinica-symbiotica group Mycetohabitans gen. nov., and Trinickia gen. nov.: implications for the evolution of diazotrophy and nodulation in the Burkholderiaceae.</title>
        <authorList>
            <person name="Estrada-de los Santos P."/>
            <person name="Palmer M."/>
            <person name="Chavez-Ramirez B."/>
            <person name="Beukes C."/>
            <person name="Steenkamp E.T."/>
            <person name="Hirsch A.M."/>
            <person name="Manyaka P."/>
            <person name="Maluk M."/>
            <person name="Lafos M."/>
            <person name="Crook M."/>
            <person name="Gross E."/>
            <person name="Simon M.F."/>
            <person name="Bueno dos Reis Junior F."/>
            <person name="Poole P.S."/>
            <person name="Venter S.N."/>
            <person name="James E.K."/>
        </authorList>
    </citation>
    <scope>NUCLEOTIDE SEQUENCE [LARGE SCALE GENOMIC DNA]</scope>
    <source>
        <strain evidence="2 3">GP25-8</strain>
    </source>
</reference>
<sequence>MRSQMAEDCGAGSDAQSRCCEDTGLLLRLRPAHDHDRGFLQAVFESTRADEFAQTGWDAQRIAAVLAQQFLAQDAYYRQHYPRGRFDVIVQGATAIGRLYHDWCGSEARLIDIALLPAYRGAGLGGRIVRAFVARAAARAMPIVLYVEMNNPVQALYRRLGFEPIGENGVYVQMRRAVAPFADADAMPVAGLASDAAEQD</sequence>
<dbReference type="GO" id="GO:0016747">
    <property type="term" value="F:acyltransferase activity, transferring groups other than amino-acyl groups"/>
    <property type="evidence" value="ECO:0007669"/>
    <property type="project" value="InterPro"/>
</dbReference>